<dbReference type="Proteomes" id="UP001140074">
    <property type="component" value="Unassembled WGS sequence"/>
</dbReference>
<dbReference type="Gene3D" id="3.30.2280.10">
    <property type="entry name" value="Hypothetical protein (hspc210)"/>
    <property type="match status" value="1"/>
</dbReference>
<dbReference type="AlphaFoldDB" id="A0A9W8M414"/>
<dbReference type="PANTHER" id="PTHR14208">
    <property type="entry name" value="BASIC LEUCINE ZIPPER AND W2 DOMAIN-CONTAINING PROTEIN"/>
    <property type="match status" value="1"/>
</dbReference>
<dbReference type="PROSITE" id="PS51363">
    <property type="entry name" value="W2"/>
    <property type="match status" value="1"/>
</dbReference>
<dbReference type="SUPFAM" id="SSF48371">
    <property type="entry name" value="ARM repeat"/>
    <property type="match status" value="1"/>
</dbReference>
<gene>
    <name evidence="3" type="ORF">GGH94_005271</name>
</gene>
<evidence type="ECO:0000256" key="1">
    <source>
        <dbReference type="SAM" id="MobiDB-lite"/>
    </source>
</evidence>
<dbReference type="Pfam" id="PF05303">
    <property type="entry name" value="GSKIP_dom"/>
    <property type="match status" value="1"/>
</dbReference>
<reference evidence="3" key="1">
    <citation type="submission" date="2022-07" db="EMBL/GenBank/DDBJ databases">
        <title>Phylogenomic reconstructions and comparative analyses of Kickxellomycotina fungi.</title>
        <authorList>
            <person name="Reynolds N.K."/>
            <person name="Stajich J.E."/>
            <person name="Barry K."/>
            <person name="Grigoriev I.V."/>
            <person name="Crous P."/>
            <person name="Smith M.E."/>
        </authorList>
    </citation>
    <scope>NUCLEOTIDE SEQUENCE</scope>
    <source>
        <strain evidence="3">RSA 476</strain>
    </source>
</reference>
<evidence type="ECO:0000259" key="2">
    <source>
        <dbReference type="PROSITE" id="PS51363"/>
    </source>
</evidence>
<dbReference type="Pfam" id="PF25504">
    <property type="entry name" value="HEAT_5MP1_2"/>
    <property type="match status" value="1"/>
</dbReference>
<dbReference type="Pfam" id="PF02020">
    <property type="entry name" value="W2"/>
    <property type="match status" value="1"/>
</dbReference>
<dbReference type="SUPFAM" id="SSF103107">
    <property type="entry name" value="Hypothetical protein c14orf129, hspc210"/>
    <property type="match status" value="1"/>
</dbReference>
<keyword evidence="4" id="KW-1185">Reference proteome</keyword>
<feature type="domain" description="W2" evidence="2">
    <location>
        <begin position="431"/>
        <end position="592"/>
    </location>
</feature>
<dbReference type="InterPro" id="IPR007967">
    <property type="entry name" value="GSKIP_dom"/>
</dbReference>
<proteinExistence type="predicted"/>
<evidence type="ECO:0000313" key="3">
    <source>
        <dbReference type="EMBL" id="KAJ2860850.1"/>
    </source>
</evidence>
<protein>
    <recommendedName>
        <fullName evidence="2">W2 domain-containing protein</fullName>
    </recommendedName>
</protein>
<name>A0A9W8M414_9FUNG</name>
<sequence length="598" mass="67066">MHKDQITTAAGLVAELTAELKRHTYGVHSYEPPAIKDCKAQTTLTLLDDRTSIDVALSRSGYVATNASDPKYKRFEDMMFETLTALLSALSPAFNKAMHQALSARLMAIAAAQQEDDEEDDSDNDEEDDNDNQDDDDDNSPLPPHTQVSNEKPTLNGVKIRARKRDAKASAKYEPEDFRDNILQVIEDIAPTDYTKISSALDSAGNTLDYRRYGDTFFEVLVTGGIIAPGGIIEYDDERGKLPVSLFVLASTDDNASDATAAEKQQQLLVGAKNWTNLVIKLTRRYKYLERIFADTAKHIIENIHRYSEADNKKLATGFGLLVSTGFLGMEPLRALLKEHLTKDGLGLRFFTDLLHVYLQENTPAQLSKALAKAKLDHQLTEFFPPNKRDDDCFERHFEAEDMPELIEVHRATRDVATRDNFVANIVDVLRQAKVADEDDNDEGVRAINLRLAKAAKAAMRANQWDEHLAVVLVWDGIIGAVDWALRAEQIETQALNQVKRYAPVLEVLTTEPKSEIALIKHIQRYVYDDPKLTKSFGRMVFELYSADVLSDSAIIFWAAKGARPEGKAIFLKQTETLVKKLEALEGEDDDDEEDDEE</sequence>
<dbReference type="Gene3D" id="1.25.40.180">
    <property type="match status" value="1"/>
</dbReference>
<dbReference type="GO" id="GO:0005737">
    <property type="term" value="C:cytoplasm"/>
    <property type="evidence" value="ECO:0007669"/>
    <property type="project" value="TreeGrafter"/>
</dbReference>
<dbReference type="GO" id="GO:0016020">
    <property type="term" value="C:membrane"/>
    <property type="evidence" value="ECO:0007669"/>
    <property type="project" value="TreeGrafter"/>
</dbReference>
<feature type="compositionally biased region" description="Acidic residues" evidence="1">
    <location>
        <begin position="114"/>
        <end position="139"/>
    </location>
</feature>
<dbReference type="SMART" id="SM00515">
    <property type="entry name" value="eIF5C"/>
    <property type="match status" value="1"/>
</dbReference>
<dbReference type="PANTHER" id="PTHR14208:SF2">
    <property type="entry name" value="PROTEIN KRASAVIETZ"/>
    <property type="match status" value="1"/>
</dbReference>
<dbReference type="InterPro" id="IPR057397">
    <property type="entry name" value="HEAT_5MP1_2"/>
</dbReference>
<organism evidence="3 4">
    <name type="scientific">Coemansia aciculifera</name>
    <dbReference type="NCBI Taxonomy" id="417176"/>
    <lineage>
        <taxon>Eukaryota</taxon>
        <taxon>Fungi</taxon>
        <taxon>Fungi incertae sedis</taxon>
        <taxon>Zoopagomycota</taxon>
        <taxon>Kickxellomycotina</taxon>
        <taxon>Kickxellomycetes</taxon>
        <taxon>Kickxellales</taxon>
        <taxon>Kickxellaceae</taxon>
        <taxon>Coemansia</taxon>
    </lineage>
</organism>
<feature type="region of interest" description="Disordered" evidence="1">
    <location>
        <begin position="112"/>
        <end position="161"/>
    </location>
</feature>
<dbReference type="InterPro" id="IPR003307">
    <property type="entry name" value="W2_domain"/>
</dbReference>
<dbReference type="EMBL" id="JANBUY010000265">
    <property type="protein sequence ID" value="KAJ2860850.1"/>
    <property type="molecule type" value="Genomic_DNA"/>
</dbReference>
<evidence type="ECO:0000313" key="4">
    <source>
        <dbReference type="Proteomes" id="UP001140074"/>
    </source>
</evidence>
<accession>A0A9W8M414</accession>
<dbReference type="InterPro" id="IPR051245">
    <property type="entry name" value="eIF5-mimic_regulator"/>
</dbReference>
<dbReference type="InterPro" id="IPR023231">
    <property type="entry name" value="GSKIP_dom_sf"/>
</dbReference>
<comment type="caution">
    <text evidence="3">The sequence shown here is derived from an EMBL/GenBank/DDBJ whole genome shotgun (WGS) entry which is preliminary data.</text>
</comment>
<dbReference type="InterPro" id="IPR016024">
    <property type="entry name" value="ARM-type_fold"/>
</dbReference>